<evidence type="ECO:0000313" key="2">
    <source>
        <dbReference type="EMBL" id="KIY66405.1"/>
    </source>
</evidence>
<evidence type="ECO:0000256" key="1">
    <source>
        <dbReference type="PIRSR" id="PIRSR016184-1"/>
    </source>
</evidence>
<dbReference type="STRING" id="1314674.A0A0D7B831"/>
<dbReference type="SUPFAM" id="SSF54506">
    <property type="entry name" value="Diaminopimelate epimerase-like"/>
    <property type="match status" value="1"/>
</dbReference>
<feature type="active site" evidence="1">
    <location>
        <position position="49"/>
    </location>
</feature>
<accession>A0A0D7B831</accession>
<dbReference type="OrthoDB" id="75169at2759"/>
<dbReference type="Pfam" id="PF02567">
    <property type="entry name" value="PhzC-PhzF"/>
    <property type="match status" value="1"/>
</dbReference>
<proteinExistence type="predicted"/>
<dbReference type="PANTHER" id="PTHR13774">
    <property type="entry name" value="PHENAZINE BIOSYNTHESIS PROTEIN"/>
    <property type="match status" value="1"/>
</dbReference>
<dbReference type="GO" id="GO:0016853">
    <property type="term" value="F:isomerase activity"/>
    <property type="evidence" value="ECO:0007669"/>
    <property type="project" value="TreeGrafter"/>
</dbReference>
<dbReference type="NCBIfam" id="TIGR00654">
    <property type="entry name" value="PhzF_family"/>
    <property type="match status" value="1"/>
</dbReference>
<evidence type="ECO:0000313" key="3">
    <source>
        <dbReference type="Proteomes" id="UP000054007"/>
    </source>
</evidence>
<reference evidence="2 3" key="1">
    <citation type="journal article" date="2015" name="Fungal Genet. Biol.">
        <title>Evolution of novel wood decay mechanisms in Agaricales revealed by the genome sequences of Fistulina hepatica and Cylindrobasidium torrendii.</title>
        <authorList>
            <person name="Floudas D."/>
            <person name="Held B.W."/>
            <person name="Riley R."/>
            <person name="Nagy L.G."/>
            <person name="Koehler G."/>
            <person name="Ransdell A.S."/>
            <person name="Younus H."/>
            <person name="Chow J."/>
            <person name="Chiniquy J."/>
            <person name="Lipzen A."/>
            <person name="Tritt A."/>
            <person name="Sun H."/>
            <person name="Haridas S."/>
            <person name="LaButti K."/>
            <person name="Ohm R.A."/>
            <person name="Kues U."/>
            <person name="Blanchette R.A."/>
            <person name="Grigoriev I.V."/>
            <person name="Minto R.E."/>
            <person name="Hibbett D.S."/>
        </authorList>
    </citation>
    <scope>NUCLEOTIDE SEQUENCE [LARGE SCALE GENOMIC DNA]</scope>
    <source>
        <strain evidence="2 3">FP15055 ss-10</strain>
    </source>
</reference>
<dbReference type="EMBL" id="KN880555">
    <property type="protein sequence ID" value="KIY66405.1"/>
    <property type="molecule type" value="Genomic_DNA"/>
</dbReference>
<dbReference type="AlphaFoldDB" id="A0A0D7B831"/>
<name>A0A0D7B831_9AGAR</name>
<dbReference type="InterPro" id="IPR003719">
    <property type="entry name" value="Phenazine_PhzF-like"/>
</dbReference>
<dbReference type="PIRSF" id="PIRSF016184">
    <property type="entry name" value="PhzC_PhzF"/>
    <property type="match status" value="1"/>
</dbReference>
<protein>
    <submittedName>
        <fullName evidence="2">Diaminopimelate epimerase-like protein</fullName>
    </submittedName>
</protein>
<dbReference type="PANTHER" id="PTHR13774:SF32">
    <property type="entry name" value="ANTISENSE-ENHANCING SEQUENCE 1"/>
    <property type="match status" value="1"/>
</dbReference>
<gene>
    <name evidence="2" type="ORF">CYLTODRAFT_423438</name>
</gene>
<dbReference type="Proteomes" id="UP000054007">
    <property type="component" value="Unassembled WGS sequence"/>
</dbReference>
<organism evidence="2 3">
    <name type="scientific">Cylindrobasidium torrendii FP15055 ss-10</name>
    <dbReference type="NCBI Taxonomy" id="1314674"/>
    <lineage>
        <taxon>Eukaryota</taxon>
        <taxon>Fungi</taxon>
        <taxon>Dikarya</taxon>
        <taxon>Basidiomycota</taxon>
        <taxon>Agaricomycotina</taxon>
        <taxon>Agaricomycetes</taxon>
        <taxon>Agaricomycetidae</taxon>
        <taxon>Agaricales</taxon>
        <taxon>Marasmiineae</taxon>
        <taxon>Physalacriaceae</taxon>
        <taxon>Cylindrobasidium</taxon>
    </lineage>
</organism>
<keyword evidence="3" id="KW-1185">Reference proteome</keyword>
<sequence length="298" mass="32596">MAAMECYTLDVFTTKPFSGNQLGVVVIPKSNALTQSQKHRLTIEFNYSETIFISNDDESKPLEYTVGIFTIQGELPFAGHPTIGAGWHLMKRHPNASELVLHIKAGDVLVRREGDGVRLKVPSDFKTHPNYENPGIKARQPALGPEDYVDGASAGIPVASIVKGMTFYLLEVTSLDALGRFNVSAGDVTIPDGHLGEWKGFCGLYVFYRCEDESIRVRMFEGKFEDPATGSAASTLCGWLAEQKGDGKWAFDLVQGVEMGRRSEIKVFVDVEGGKVKNIKLAGTAVQVLEGKIQVPEL</sequence>
<dbReference type="Gene3D" id="3.10.310.10">
    <property type="entry name" value="Diaminopimelate Epimerase, Chain A, domain 1"/>
    <property type="match status" value="2"/>
</dbReference>
<dbReference type="GO" id="GO:0005737">
    <property type="term" value="C:cytoplasm"/>
    <property type="evidence" value="ECO:0007669"/>
    <property type="project" value="TreeGrafter"/>
</dbReference>